<evidence type="ECO:0000256" key="5">
    <source>
        <dbReference type="SAM" id="Phobius"/>
    </source>
</evidence>
<protein>
    <submittedName>
        <fullName evidence="7">Cation:H+ antiporter</fullName>
    </submittedName>
</protein>
<evidence type="ECO:0000256" key="2">
    <source>
        <dbReference type="ARBA" id="ARBA00022692"/>
    </source>
</evidence>
<comment type="subcellular location">
    <subcellularLocation>
        <location evidence="1">Membrane</location>
        <topology evidence="1">Multi-pass membrane protein</topology>
    </subcellularLocation>
</comment>
<keyword evidence="3 5" id="KW-1133">Transmembrane helix</keyword>
<dbReference type="InterPro" id="IPR004837">
    <property type="entry name" value="NaCa_Exmemb"/>
</dbReference>
<feature type="transmembrane region" description="Helical" evidence="5">
    <location>
        <begin position="274"/>
        <end position="294"/>
    </location>
</feature>
<feature type="transmembrane region" description="Helical" evidence="5">
    <location>
        <begin position="131"/>
        <end position="148"/>
    </location>
</feature>
<dbReference type="InterPro" id="IPR004481">
    <property type="entry name" value="K/Na/Ca-exchanger"/>
</dbReference>
<dbReference type="PANTHER" id="PTHR10846">
    <property type="entry name" value="SODIUM/POTASSIUM/CALCIUM EXCHANGER"/>
    <property type="match status" value="1"/>
</dbReference>
<feature type="transmembrane region" description="Helical" evidence="5">
    <location>
        <begin position="79"/>
        <end position="97"/>
    </location>
</feature>
<dbReference type="Pfam" id="PF01699">
    <property type="entry name" value="Na_Ca_ex"/>
    <property type="match status" value="2"/>
</dbReference>
<sequence>MSLVVAVSLVVGLVLLIGGGELLVRGGGGLGRTLGMSPLVVGLTIVAFATSAPELAVSLDATLSGSPGLAVGNVVGSNITNVLLVLGLAAVILPLAAQRQLVRFDVPFVIVVSVLALLLMLDGSIGRVDGVLLVALLAAYVVWTVLLGRRAGTDDPPPGAAVPALSRPLVDVVLVVVGIALLVLGARLLVSAATSIATAFGVSDLVIGLTVVAVGTSLPEVATSVIAAIRGETEMAVGNVVGSNVFNLTAVLGLTAVIAPDGVPVEAAAIRFDVPVMIAVALALLPILFTGMVIARWEGGVFLAMYAGYVAYLLLAAAQHDALPAFSTVMLGFVVPLTALTIAVLVVQEIRLLRRRG</sequence>
<feature type="transmembrane region" description="Helical" evidence="5">
    <location>
        <begin position="36"/>
        <end position="59"/>
    </location>
</feature>
<evidence type="ECO:0000313" key="8">
    <source>
        <dbReference type="Proteomes" id="UP001240447"/>
    </source>
</evidence>
<comment type="caution">
    <text evidence="7">The sequence shown here is derived from an EMBL/GenBank/DDBJ whole genome shotgun (WGS) entry which is preliminary data.</text>
</comment>
<evidence type="ECO:0000256" key="3">
    <source>
        <dbReference type="ARBA" id="ARBA00022989"/>
    </source>
</evidence>
<feature type="domain" description="Sodium/calcium exchanger membrane region" evidence="6">
    <location>
        <begin position="172"/>
        <end position="314"/>
    </location>
</feature>
<feature type="transmembrane region" description="Helical" evidence="5">
    <location>
        <begin position="104"/>
        <end position="125"/>
    </location>
</feature>
<evidence type="ECO:0000256" key="1">
    <source>
        <dbReference type="ARBA" id="ARBA00004141"/>
    </source>
</evidence>
<keyword evidence="4 5" id="KW-0472">Membrane</keyword>
<accession>A0ABT9NRK1</accession>
<dbReference type="PANTHER" id="PTHR10846:SF8">
    <property type="entry name" value="INNER MEMBRANE PROTEIN YRBG"/>
    <property type="match status" value="1"/>
</dbReference>
<dbReference type="Gene3D" id="1.20.1420.30">
    <property type="entry name" value="NCX, central ion-binding region"/>
    <property type="match status" value="2"/>
</dbReference>
<dbReference type="EMBL" id="JAUSQM010000001">
    <property type="protein sequence ID" value="MDP9822946.1"/>
    <property type="molecule type" value="Genomic_DNA"/>
</dbReference>
<evidence type="ECO:0000259" key="6">
    <source>
        <dbReference type="Pfam" id="PF01699"/>
    </source>
</evidence>
<feature type="transmembrane region" description="Helical" evidence="5">
    <location>
        <begin position="6"/>
        <end position="24"/>
    </location>
</feature>
<evidence type="ECO:0000313" key="7">
    <source>
        <dbReference type="EMBL" id="MDP9822946.1"/>
    </source>
</evidence>
<keyword evidence="2 5" id="KW-0812">Transmembrane</keyword>
<gene>
    <name evidence="7" type="ORF">J2S59_002755</name>
</gene>
<reference evidence="7 8" key="1">
    <citation type="submission" date="2023-07" db="EMBL/GenBank/DDBJ databases">
        <title>Sequencing the genomes of 1000 actinobacteria strains.</title>
        <authorList>
            <person name="Klenk H.-P."/>
        </authorList>
    </citation>
    <scope>NUCLEOTIDE SEQUENCE [LARGE SCALE GENOMIC DNA]</scope>
    <source>
        <strain evidence="7 8">GD13</strain>
    </source>
</reference>
<feature type="transmembrane region" description="Helical" evidence="5">
    <location>
        <begin position="325"/>
        <end position="347"/>
    </location>
</feature>
<dbReference type="NCBIfam" id="TIGR00367">
    <property type="entry name" value="calcium/sodium antiporter"/>
    <property type="match status" value="1"/>
</dbReference>
<proteinExistence type="predicted"/>
<feature type="transmembrane region" description="Helical" evidence="5">
    <location>
        <begin position="169"/>
        <end position="190"/>
    </location>
</feature>
<dbReference type="Proteomes" id="UP001240447">
    <property type="component" value="Unassembled WGS sequence"/>
</dbReference>
<organism evidence="7 8">
    <name type="scientific">Nocardioides massiliensis</name>
    <dbReference type="NCBI Taxonomy" id="1325935"/>
    <lineage>
        <taxon>Bacteria</taxon>
        <taxon>Bacillati</taxon>
        <taxon>Actinomycetota</taxon>
        <taxon>Actinomycetes</taxon>
        <taxon>Propionibacteriales</taxon>
        <taxon>Nocardioidaceae</taxon>
        <taxon>Nocardioides</taxon>
    </lineage>
</organism>
<dbReference type="RefSeq" id="WP_306825223.1">
    <property type="nucleotide sequence ID" value="NZ_JAUSQM010000001.1"/>
</dbReference>
<evidence type="ECO:0000256" key="4">
    <source>
        <dbReference type="ARBA" id="ARBA00023136"/>
    </source>
</evidence>
<feature type="domain" description="Sodium/calcium exchanger membrane region" evidence="6">
    <location>
        <begin position="6"/>
        <end position="145"/>
    </location>
</feature>
<feature type="transmembrane region" description="Helical" evidence="5">
    <location>
        <begin position="236"/>
        <end position="259"/>
    </location>
</feature>
<name>A0ABT9NRK1_9ACTN</name>
<dbReference type="InterPro" id="IPR044880">
    <property type="entry name" value="NCX_ion-bd_dom_sf"/>
</dbReference>
<keyword evidence="8" id="KW-1185">Reference proteome</keyword>
<feature type="transmembrane region" description="Helical" evidence="5">
    <location>
        <begin position="301"/>
        <end position="319"/>
    </location>
</feature>